<feature type="transmembrane region" description="Helical" evidence="2">
    <location>
        <begin position="254"/>
        <end position="274"/>
    </location>
</feature>
<dbReference type="RefSeq" id="WP_194121964.1">
    <property type="nucleotide sequence ID" value="NZ_JACYGY010000001.1"/>
</dbReference>
<evidence type="ECO:0000256" key="2">
    <source>
        <dbReference type="SAM" id="Phobius"/>
    </source>
</evidence>
<keyword evidence="4" id="KW-1185">Reference proteome</keyword>
<dbReference type="EMBL" id="JACYGY010000001">
    <property type="protein sequence ID" value="MBE9463862.1"/>
    <property type="molecule type" value="Genomic_DNA"/>
</dbReference>
<keyword evidence="2" id="KW-0472">Membrane</keyword>
<proteinExistence type="predicted"/>
<feature type="transmembrane region" description="Helical" evidence="2">
    <location>
        <begin position="6"/>
        <end position="24"/>
    </location>
</feature>
<evidence type="ECO:0000313" key="3">
    <source>
        <dbReference type="EMBL" id="MBE9463862.1"/>
    </source>
</evidence>
<name>A0ABR9WEK8_9BACT</name>
<sequence>MKILFKLYAELLPILALIPAGYFLKKKFNIKPEYVSTPLIKFLLPILVFFNMLDAEAEKLYILPIFTLILAFGMAQVARLAQKRLASDFDPLLLSASFSFFNIAFFGIPTVSALFGDDKVSTLICVYLGSALYGDTIGYFQVAKTKFDTTEAFKQVMKIPFLYVFVAGIIAKFAGMKTPDAIEGGLKFISLSVSCAGMLIVGFQLAAVEIKEIKIVYYLKLIGVRTVAAMLIMAILIFLEYSLVNSLQQDDYKMLLLVSVFPVATNVTVFASFLDAEQQKPALIVAISALISLVLVSVGALLIV</sequence>
<reference evidence="4" key="1">
    <citation type="submission" date="2023-07" db="EMBL/GenBank/DDBJ databases">
        <title>Dyadobacter sp. nov 'subterranea' isolated from contaminted grondwater.</title>
        <authorList>
            <person name="Szabo I."/>
            <person name="Al-Omari J."/>
            <person name="Szerdahelyi S.G."/>
            <person name="Rado J."/>
        </authorList>
    </citation>
    <scope>NUCLEOTIDE SEQUENCE [LARGE SCALE GENOMIC DNA]</scope>
    <source>
        <strain evidence="4">UP-52</strain>
    </source>
</reference>
<feature type="transmembrane region" description="Helical" evidence="2">
    <location>
        <begin position="59"/>
        <end position="80"/>
    </location>
</feature>
<keyword evidence="2" id="KW-0812">Transmembrane</keyword>
<feature type="transmembrane region" description="Helical" evidence="2">
    <location>
        <begin position="215"/>
        <end position="239"/>
    </location>
</feature>
<dbReference type="PANTHER" id="PTHR36838:SF1">
    <property type="entry name" value="SLR1864 PROTEIN"/>
    <property type="match status" value="1"/>
</dbReference>
<keyword evidence="1" id="KW-0813">Transport</keyword>
<keyword evidence="2" id="KW-1133">Transmembrane helix</keyword>
<feature type="transmembrane region" description="Helical" evidence="2">
    <location>
        <begin position="188"/>
        <end position="208"/>
    </location>
</feature>
<feature type="transmembrane region" description="Helical" evidence="2">
    <location>
        <begin position="92"/>
        <end position="115"/>
    </location>
</feature>
<evidence type="ECO:0000313" key="4">
    <source>
        <dbReference type="Proteomes" id="UP000634134"/>
    </source>
</evidence>
<evidence type="ECO:0008006" key="5">
    <source>
        <dbReference type="Google" id="ProtNLM"/>
    </source>
</evidence>
<gene>
    <name evidence="3" type="ORF">IEE83_18415</name>
</gene>
<protein>
    <recommendedName>
        <fullName evidence="5">Transporter</fullName>
    </recommendedName>
</protein>
<dbReference type="Proteomes" id="UP000634134">
    <property type="component" value="Unassembled WGS sequence"/>
</dbReference>
<feature type="transmembrane region" description="Helical" evidence="2">
    <location>
        <begin position="36"/>
        <end position="53"/>
    </location>
</feature>
<accession>A0ABR9WEK8</accession>
<feature type="transmembrane region" description="Helical" evidence="2">
    <location>
        <begin position="281"/>
        <end position="303"/>
    </location>
</feature>
<dbReference type="PANTHER" id="PTHR36838">
    <property type="entry name" value="AUXIN EFFLUX CARRIER FAMILY PROTEIN"/>
    <property type="match status" value="1"/>
</dbReference>
<organism evidence="3 4">
    <name type="scientific">Dyadobacter subterraneus</name>
    <dbReference type="NCBI Taxonomy" id="2773304"/>
    <lineage>
        <taxon>Bacteria</taxon>
        <taxon>Pseudomonadati</taxon>
        <taxon>Bacteroidota</taxon>
        <taxon>Cytophagia</taxon>
        <taxon>Cytophagales</taxon>
        <taxon>Spirosomataceae</taxon>
        <taxon>Dyadobacter</taxon>
    </lineage>
</organism>
<comment type="caution">
    <text evidence="3">The sequence shown here is derived from an EMBL/GenBank/DDBJ whole genome shotgun (WGS) entry which is preliminary data.</text>
</comment>
<feature type="transmembrane region" description="Helical" evidence="2">
    <location>
        <begin position="160"/>
        <end position="176"/>
    </location>
</feature>
<evidence type="ECO:0000256" key="1">
    <source>
        <dbReference type="ARBA" id="ARBA00022448"/>
    </source>
</evidence>